<sequence length="96" mass="11150">MAGDIIRKVVTLFWFRLKVQEPVADKFWFKNMDKIDPNTMEGKWEDNDIDNIVVDICYFPLIANSSTRQIYTPAKVLHMHKNNLTNVDNSSESLSS</sequence>
<evidence type="ECO:0000313" key="2">
    <source>
        <dbReference type="Proteomes" id="UP000234323"/>
    </source>
</evidence>
<comment type="caution">
    <text evidence="1">The sequence shown here is derived from an EMBL/GenBank/DDBJ whole genome shotgun (WGS) entry which is preliminary data.</text>
</comment>
<gene>
    <name evidence="1" type="ORF">RhiirA4_394038</name>
</gene>
<dbReference type="AlphaFoldDB" id="A0A2I1G005"/>
<proteinExistence type="predicted"/>
<evidence type="ECO:0000313" key="1">
    <source>
        <dbReference type="EMBL" id="PKY39923.1"/>
    </source>
</evidence>
<keyword evidence="2" id="KW-1185">Reference proteome</keyword>
<dbReference type="Proteomes" id="UP000234323">
    <property type="component" value="Unassembled WGS sequence"/>
</dbReference>
<feature type="non-terminal residue" evidence="1">
    <location>
        <position position="96"/>
    </location>
</feature>
<dbReference type="VEuPathDB" id="FungiDB:FUN_007979"/>
<accession>A0A2I1G005</accession>
<dbReference type="VEuPathDB" id="FungiDB:RhiirA1_415103"/>
<dbReference type="EMBL" id="LLXI01000083">
    <property type="protein sequence ID" value="PKY39923.1"/>
    <property type="molecule type" value="Genomic_DNA"/>
</dbReference>
<protein>
    <submittedName>
        <fullName evidence="1">Uncharacterized protein</fullName>
    </submittedName>
</protein>
<reference evidence="1 2" key="1">
    <citation type="submission" date="2015-10" db="EMBL/GenBank/DDBJ databases">
        <title>Genome analyses suggest a sexual origin of heterokaryosis in a supposedly ancient asexual fungus.</title>
        <authorList>
            <person name="Ropars J."/>
            <person name="Sedzielewska K."/>
            <person name="Noel J."/>
            <person name="Charron P."/>
            <person name="Farinelli L."/>
            <person name="Marton T."/>
            <person name="Kruger M."/>
            <person name="Pelin A."/>
            <person name="Brachmann A."/>
            <person name="Corradi N."/>
        </authorList>
    </citation>
    <scope>NUCLEOTIDE SEQUENCE [LARGE SCALE GENOMIC DNA]</scope>
    <source>
        <strain evidence="1 2">A4</strain>
    </source>
</reference>
<name>A0A2I1G005_9GLOM</name>
<organism evidence="1 2">
    <name type="scientific">Rhizophagus irregularis</name>
    <dbReference type="NCBI Taxonomy" id="588596"/>
    <lineage>
        <taxon>Eukaryota</taxon>
        <taxon>Fungi</taxon>
        <taxon>Fungi incertae sedis</taxon>
        <taxon>Mucoromycota</taxon>
        <taxon>Glomeromycotina</taxon>
        <taxon>Glomeromycetes</taxon>
        <taxon>Glomerales</taxon>
        <taxon>Glomeraceae</taxon>
        <taxon>Rhizophagus</taxon>
    </lineage>
</organism>